<sequence>MRRSHDEFQGEPIPGLPERLPVGERILWQGSPLWWDLTKRVFHIRVVAVYFGVLIACHAAMQVMETGTGLFRAILSPLPIALIGLGLLTFLGWLSSKTTIYTITNRRVVLRVGIALPTAINIPFSVIGAAQLRLDRNGAGDIPLSLTGRNRISYSSLWPHARPWRFQTPEPMLRSVSDAGHVAEVLSGALHAALGASTVPAPGGISAASEAGPPSPAAPIAGAPSLDTPQVANGIFS</sequence>
<feature type="transmembrane region" description="Helical" evidence="2">
    <location>
        <begin position="73"/>
        <end position="96"/>
    </location>
</feature>
<feature type="transmembrane region" description="Helical" evidence="2">
    <location>
        <begin position="42"/>
        <end position="61"/>
    </location>
</feature>
<keyword evidence="2" id="KW-0472">Membrane</keyword>
<feature type="compositionally biased region" description="Low complexity" evidence="1">
    <location>
        <begin position="205"/>
        <end position="225"/>
    </location>
</feature>
<accession>A0A2N3PTB7</accession>
<comment type="caution">
    <text evidence="4">The sequence shown here is derived from an EMBL/GenBank/DDBJ whole genome shotgun (WGS) entry which is preliminary data.</text>
</comment>
<protein>
    <recommendedName>
        <fullName evidence="3">YdbS-like PH domain-containing protein</fullName>
    </recommendedName>
</protein>
<dbReference type="Proteomes" id="UP000233293">
    <property type="component" value="Unassembled WGS sequence"/>
</dbReference>
<keyword evidence="5" id="KW-1185">Reference proteome</keyword>
<feature type="transmembrane region" description="Helical" evidence="2">
    <location>
        <begin position="108"/>
        <end position="130"/>
    </location>
</feature>
<reference evidence="5" key="1">
    <citation type="submission" date="2017-12" db="EMBL/GenBank/DDBJ databases">
        <title>Draft genome sequence of Telmatospirillum siberiense 26-4b1T, an acidotolerant peatland alphaproteobacterium potentially involved in sulfur cycling.</title>
        <authorList>
            <person name="Hausmann B."/>
            <person name="Pjevac P."/>
            <person name="Schreck K."/>
            <person name="Herbold C.W."/>
            <person name="Daims H."/>
            <person name="Wagner M."/>
            <person name="Pester M."/>
            <person name="Loy A."/>
        </authorList>
    </citation>
    <scope>NUCLEOTIDE SEQUENCE [LARGE SCALE GENOMIC DNA]</scope>
    <source>
        <strain evidence="5">26-4b1</strain>
    </source>
</reference>
<keyword evidence="2" id="KW-1133">Transmembrane helix</keyword>
<dbReference type="EMBL" id="PIUM01000018">
    <property type="protein sequence ID" value="PKU23644.1"/>
    <property type="molecule type" value="Genomic_DNA"/>
</dbReference>
<dbReference type="OrthoDB" id="7345733at2"/>
<gene>
    <name evidence="4" type="ORF">CWS72_15310</name>
</gene>
<evidence type="ECO:0000256" key="2">
    <source>
        <dbReference type="SAM" id="Phobius"/>
    </source>
</evidence>
<dbReference type="Pfam" id="PF03703">
    <property type="entry name" value="bPH_2"/>
    <property type="match status" value="1"/>
</dbReference>
<feature type="domain" description="YdbS-like PH" evidence="3">
    <location>
        <begin position="97"/>
        <end position="184"/>
    </location>
</feature>
<feature type="region of interest" description="Disordered" evidence="1">
    <location>
        <begin position="205"/>
        <end position="226"/>
    </location>
</feature>
<evidence type="ECO:0000256" key="1">
    <source>
        <dbReference type="SAM" id="MobiDB-lite"/>
    </source>
</evidence>
<evidence type="ECO:0000313" key="4">
    <source>
        <dbReference type="EMBL" id="PKU23644.1"/>
    </source>
</evidence>
<dbReference type="InterPro" id="IPR054839">
    <property type="entry name" value="puhB_PGC"/>
</dbReference>
<organism evidence="4 5">
    <name type="scientific">Telmatospirillum siberiense</name>
    <dbReference type="NCBI Taxonomy" id="382514"/>
    <lineage>
        <taxon>Bacteria</taxon>
        <taxon>Pseudomonadati</taxon>
        <taxon>Pseudomonadota</taxon>
        <taxon>Alphaproteobacteria</taxon>
        <taxon>Rhodospirillales</taxon>
        <taxon>Rhodospirillaceae</taxon>
        <taxon>Telmatospirillum</taxon>
    </lineage>
</organism>
<name>A0A2N3PTB7_9PROT</name>
<dbReference type="NCBIfam" id="NF040894">
    <property type="entry name" value="puhB_PGC"/>
    <property type="match status" value="1"/>
</dbReference>
<evidence type="ECO:0000313" key="5">
    <source>
        <dbReference type="Proteomes" id="UP000233293"/>
    </source>
</evidence>
<keyword evidence="2" id="KW-0812">Transmembrane</keyword>
<proteinExistence type="predicted"/>
<evidence type="ECO:0000259" key="3">
    <source>
        <dbReference type="Pfam" id="PF03703"/>
    </source>
</evidence>
<dbReference type="RefSeq" id="WP_101251496.1">
    <property type="nucleotide sequence ID" value="NZ_PIUM01000018.1"/>
</dbReference>
<dbReference type="InterPro" id="IPR005182">
    <property type="entry name" value="YdbS-like_PH"/>
</dbReference>
<dbReference type="AlphaFoldDB" id="A0A2N3PTB7"/>